<dbReference type="OrthoDB" id="9151249at2"/>
<evidence type="ECO:0000313" key="2">
    <source>
        <dbReference type="Proteomes" id="UP000186917"/>
    </source>
</evidence>
<sequence>MSLFKNIFKNKDTDTPPVPVRSYEDFWNWFAANQQVFYNVVKERGDIRAVFFAPLSEKLDQLKEGYHFLTGINNENIAELIFTADGVVKNVVFVEELVQAAPAMENWKIISLKPAVKIEDTVIDMDGFAFSSNNIHFYANDTPACPDEIDITVVHNDFTPENKDAIVNGTYIFLDNYLGELDFINNIDSLAIIGPADATRDLIPISKLKDFLIWRQKEFVEKYDGIAYDSGQDSFSVFEASFEDGGKLFALINMHLLSWEGQVSHPWMAILIIRFGAEGAFGLSENDYALLNTIEDEIMAEITSEDGIVNIGRQTVSNEREVYFAAKDFRKISKLLYHTQLKYASNFTIGYDLYKDKYWQSMNRYKQS</sequence>
<organism evidence="1 2">
    <name type="scientific">Filimonas lacunae</name>
    <dbReference type="NCBI Taxonomy" id="477680"/>
    <lineage>
        <taxon>Bacteria</taxon>
        <taxon>Pseudomonadati</taxon>
        <taxon>Bacteroidota</taxon>
        <taxon>Chitinophagia</taxon>
        <taxon>Chitinophagales</taxon>
        <taxon>Chitinophagaceae</taxon>
        <taxon>Filimonas</taxon>
    </lineage>
</organism>
<gene>
    <name evidence="1" type="ORF">SAMN05421788_10272</name>
</gene>
<dbReference type="KEGG" id="fln:FLA_3327"/>
<dbReference type="EMBL" id="FTOR01000002">
    <property type="protein sequence ID" value="SIS91683.1"/>
    <property type="molecule type" value="Genomic_DNA"/>
</dbReference>
<proteinExistence type="predicted"/>
<evidence type="ECO:0000313" key="1">
    <source>
        <dbReference type="EMBL" id="SIS91683.1"/>
    </source>
</evidence>
<dbReference type="RefSeq" id="WP_076377561.1">
    <property type="nucleotide sequence ID" value="NZ_AP017422.1"/>
</dbReference>
<name>A0A173MI59_9BACT</name>
<dbReference type="Proteomes" id="UP000186917">
    <property type="component" value="Unassembled WGS sequence"/>
</dbReference>
<dbReference type="AlphaFoldDB" id="A0A173MI59"/>
<protein>
    <submittedName>
        <fullName evidence="1">Uncharacterized protein</fullName>
    </submittedName>
</protein>
<reference evidence="2" key="1">
    <citation type="submission" date="2017-01" db="EMBL/GenBank/DDBJ databases">
        <authorList>
            <person name="Varghese N."/>
            <person name="Submissions S."/>
        </authorList>
    </citation>
    <scope>NUCLEOTIDE SEQUENCE [LARGE SCALE GENOMIC DNA]</scope>
    <source>
        <strain evidence="2">DSM 21054</strain>
    </source>
</reference>
<accession>A0A173MI59</accession>
<keyword evidence="2" id="KW-1185">Reference proteome</keyword>